<feature type="region of interest" description="Leucine repeat II (LRII)" evidence="3">
    <location>
        <begin position="484"/>
        <end position="516"/>
    </location>
</feature>
<accession>A0A5B6Z9U1</accession>
<sequence>MDSLIRGFSGCKNGFKYDQVSIPSYSDQNDLPFIPSGPSSPSRSMVEDSAEENVFSVAVLNYIQQMLMEDDLEGKAYKIQDSALYAAEKSFYDILHEKYPSTPNQPFPYQNINCSDDFVTHSLSNSCVNANSLSESVFNCNLHMYKSSHSQSPSVDLSCLSDSQSFCHLSSSSDTVVNMPPEIQSVLQFEGGMEEPREFRTLGNCEIFDLENNRLDPLGPKEKDERDLSTSLLWGRKNLHQEESYLEDGRRKKHLGVCIEESVLLELFSKVSLFIGGNGESAIYTLDEPLQNGASEELQQNVQSKGSNGGTNCTKKQVSRRKAVDMRTLLIQCAEAVAGNEFRSANELLKQIRWHSSPFGDKHRRLSHCFANSLEARLLGTGSPLYASLAAKNSADVENLKAHKLYISAFPFIKMLNFYATQMIVELANKASRLHVIHFGIFHGFQWLPLIHHLSKRPGGPPKLRITGVDHPEPGFRPAARVERTGRRLANYCERFNVPFEYNFIAQKWETICIEDLKIEKDEVLVVMSLHQFKYLPDDTISKNSPRDAVLNLIKKISPDIFIHGIHNGTYKSPFLVSRFREALFHFSALFDMFEANVPREDPDRMVYERGVYGKEVLNIIACEGSERIESPETYKQWQARNLRAGFRQLPLNQEIMKKVRAMVKLNYHKDFLVDDNNQWMLQGWKGRVIFALSCWKPA</sequence>
<dbReference type="PROSITE" id="PS50985">
    <property type="entry name" value="GRAS"/>
    <property type="match status" value="1"/>
</dbReference>
<proteinExistence type="inferred from homology"/>
<dbReference type="AlphaFoldDB" id="A0A5B6Z9U1"/>
<reference evidence="4" key="1">
    <citation type="submission" date="2019-08" db="EMBL/GenBank/DDBJ databases">
        <title>Reference gene set and small RNA set construction with multiple tissues from Davidia involucrata Baill.</title>
        <authorList>
            <person name="Yang H."/>
            <person name="Zhou C."/>
            <person name="Li G."/>
            <person name="Wang J."/>
            <person name="Gao P."/>
            <person name="Wang M."/>
            <person name="Wang R."/>
            <person name="Zhao Y."/>
        </authorList>
    </citation>
    <scope>NUCLEOTIDE SEQUENCE</scope>
    <source>
        <tissue evidence="4">Mixed with DoveR01_LX</tissue>
    </source>
</reference>
<feature type="region of interest" description="VHIID" evidence="3">
    <location>
        <begin position="403"/>
        <end position="468"/>
    </location>
</feature>
<feature type="region of interest" description="Leucine repeat I (LRI)" evidence="3">
    <location>
        <begin position="324"/>
        <end position="384"/>
    </location>
</feature>
<dbReference type="InterPro" id="IPR005202">
    <property type="entry name" value="TF_GRAS"/>
</dbReference>
<comment type="caution">
    <text evidence="3">Lacks conserved residue(s) required for the propagation of feature annotation.</text>
</comment>
<dbReference type="Pfam" id="PF03514">
    <property type="entry name" value="GRAS"/>
    <property type="match status" value="1"/>
</dbReference>
<evidence type="ECO:0000256" key="3">
    <source>
        <dbReference type="PROSITE-ProRule" id="PRU01191"/>
    </source>
</evidence>
<evidence type="ECO:0000256" key="1">
    <source>
        <dbReference type="ARBA" id="ARBA00023015"/>
    </source>
</evidence>
<keyword evidence="2" id="KW-0804">Transcription</keyword>
<organism evidence="4">
    <name type="scientific">Davidia involucrata</name>
    <name type="common">Dove tree</name>
    <dbReference type="NCBI Taxonomy" id="16924"/>
    <lineage>
        <taxon>Eukaryota</taxon>
        <taxon>Viridiplantae</taxon>
        <taxon>Streptophyta</taxon>
        <taxon>Embryophyta</taxon>
        <taxon>Tracheophyta</taxon>
        <taxon>Spermatophyta</taxon>
        <taxon>Magnoliopsida</taxon>
        <taxon>eudicotyledons</taxon>
        <taxon>Gunneridae</taxon>
        <taxon>Pentapetalae</taxon>
        <taxon>asterids</taxon>
        <taxon>Cornales</taxon>
        <taxon>Nyssaceae</taxon>
        <taxon>Davidia</taxon>
    </lineage>
</organism>
<feature type="region of interest" description="SAW" evidence="3">
    <location>
        <begin position="622"/>
        <end position="697"/>
    </location>
</feature>
<protein>
    <submittedName>
        <fullName evidence="4">Putative scarecrow-like protein 9</fullName>
    </submittedName>
</protein>
<keyword evidence="1" id="KW-0805">Transcription regulation</keyword>
<gene>
    <name evidence="4" type="ORF">Din_010182</name>
</gene>
<dbReference type="PANTHER" id="PTHR31636">
    <property type="entry name" value="OSJNBA0084A10.13 PROTEIN-RELATED"/>
    <property type="match status" value="1"/>
</dbReference>
<evidence type="ECO:0000256" key="2">
    <source>
        <dbReference type="ARBA" id="ARBA00023163"/>
    </source>
</evidence>
<dbReference type="EMBL" id="GHES01010182">
    <property type="protein sequence ID" value="MPA40741.1"/>
    <property type="molecule type" value="Transcribed_RNA"/>
</dbReference>
<evidence type="ECO:0000313" key="4">
    <source>
        <dbReference type="EMBL" id="MPA40741.1"/>
    </source>
</evidence>
<name>A0A5B6Z9U1_DAVIN</name>
<comment type="similarity">
    <text evidence="3">Belongs to the GRAS family.</text>
</comment>